<protein>
    <submittedName>
        <fullName evidence="7">Glyoxylate reductase</fullName>
    </submittedName>
</protein>
<evidence type="ECO:0000256" key="2">
    <source>
        <dbReference type="ARBA" id="ARBA00023002"/>
    </source>
</evidence>
<dbReference type="RefSeq" id="WP_185062952.1">
    <property type="nucleotide sequence ID" value="NZ_BAABJP010000059.1"/>
</dbReference>
<feature type="domain" description="D-isomer specific 2-hydroxyacid dehydrogenase catalytic" evidence="5">
    <location>
        <begin position="34"/>
        <end position="325"/>
    </location>
</feature>
<evidence type="ECO:0000313" key="8">
    <source>
        <dbReference type="Proteomes" id="UP001428817"/>
    </source>
</evidence>
<proteinExistence type="inferred from homology"/>
<dbReference type="InterPro" id="IPR006139">
    <property type="entry name" value="D-isomer_2_OHA_DH_cat_dom"/>
</dbReference>
<dbReference type="PROSITE" id="PS00065">
    <property type="entry name" value="D_2_HYDROXYACID_DH_1"/>
    <property type="match status" value="1"/>
</dbReference>
<evidence type="ECO:0000313" key="7">
    <source>
        <dbReference type="EMBL" id="GAA5174224.1"/>
    </source>
</evidence>
<gene>
    <name evidence="7" type="primary">gyaR</name>
    <name evidence="7" type="ORF">GCM10023321_77590</name>
</gene>
<feature type="region of interest" description="Disordered" evidence="4">
    <location>
        <begin position="315"/>
        <end position="339"/>
    </location>
</feature>
<feature type="domain" description="D-isomer specific 2-hydroxyacid dehydrogenase NAD-binding" evidence="6">
    <location>
        <begin position="108"/>
        <end position="294"/>
    </location>
</feature>
<dbReference type="Pfam" id="PF00389">
    <property type="entry name" value="2-Hacid_dh"/>
    <property type="match status" value="1"/>
</dbReference>
<evidence type="ECO:0000259" key="5">
    <source>
        <dbReference type="Pfam" id="PF00389"/>
    </source>
</evidence>
<dbReference type="PANTHER" id="PTHR10996:SF257">
    <property type="entry name" value="GLYOXYLATE REDUCTASE 1"/>
    <property type="match status" value="1"/>
</dbReference>
<accession>A0ABP9RC23</accession>
<dbReference type="InterPro" id="IPR006140">
    <property type="entry name" value="D-isomer_DH_NAD-bd"/>
</dbReference>
<dbReference type="InterPro" id="IPR050223">
    <property type="entry name" value="D-isomer_2-hydroxyacid_DH"/>
</dbReference>
<dbReference type="Pfam" id="PF02826">
    <property type="entry name" value="2-Hacid_dh_C"/>
    <property type="match status" value="1"/>
</dbReference>
<comment type="caution">
    <text evidence="7">The sequence shown here is derived from an EMBL/GenBank/DDBJ whole genome shotgun (WGS) entry which is preliminary data.</text>
</comment>
<dbReference type="InterPro" id="IPR029753">
    <property type="entry name" value="D-isomer_DH_CS"/>
</dbReference>
<keyword evidence="2 3" id="KW-0560">Oxidoreductase</keyword>
<evidence type="ECO:0000256" key="3">
    <source>
        <dbReference type="RuleBase" id="RU003719"/>
    </source>
</evidence>
<evidence type="ECO:0000256" key="4">
    <source>
        <dbReference type="SAM" id="MobiDB-lite"/>
    </source>
</evidence>
<dbReference type="SUPFAM" id="SSF52283">
    <property type="entry name" value="Formate/glycerate dehydrogenase catalytic domain-like"/>
    <property type="match status" value="1"/>
</dbReference>
<dbReference type="Gene3D" id="3.40.50.720">
    <property type="entry name" value="NAD(P)-binding Rossmann-like Domain"/>
    <property type="match status" value="2"/>
</dbReference>
<comment type="similarity">
    <text evidence="1 3">Belongs to the D-isomer specific 2-hydroxyacid dehydrogenase family.</text>
</comment>
<dbReference type="SUPFAM" id="SSF51735">
    <property type="entry name" value="NAD(P)-binding Rossmann-fold domains"/>
    <property type="match status" value="1"/>
</dbReference>
<dbReference type="EMBL" id="BAABJP010000059">
    <property type="protein sequence ID" value="GAA5174224.1"/>
    <property type="molecule type" value="Genomic_DNA"/>
</dbReference>
<name>A0ABP9RC23_9PSEU</name>
<dbReference type="InterPro" id="IPR029752">
    <property type="entry name" value="D-isomer_DH_CS1"/>
</dbReference>
<dbReference type="PROSITE" id="PS00671">
    <property type="entry name" value="D_2_HYDROXYACID_DH_3"/>
    <property type="match status" value="1"/>
</dbReference>
<dbReference type="InterPro" id="IPR036291">
    <property type="entry name" value="NAD(P)-bd_dom_sf"/>
</dbReference>
<sequence length="339" mass="35929">MLVVVTHWVHPDVTARLAEFCHPVAPSRGREVWPRTEVLARARDADGLVVCMADRVDAELLAACPRLRVVSGVFKGADLVDLAECVRRGVWVTVLPDLLTVPTAELVVGLVLALRRRLVEGDAWVRSGRHAGWRPRFYGSGLAGACVGIIGMGRIGRAVAARLLGFGASLVYTDPVALPEPEAYRLGARRVLLSELLAGSDVVVPLVPLTAGTRRMIDAAALGRMRRGACLVNVARGSVVDEGAVVEALREDRLGGYAADVFAFEDTAAPGAAPVEVPPGLLAHPRTVLTPHLGSAVEDVRREMGLAAAEQVRAALDGRHPEGAVTPPRRVEGAGEAPR</sequence>
<organism evidence="7 8">
    <name type="scientific">Pseudonocardia eucalypti</name>
    <dbReference type="NCBI Taxonomy" id="648755"/>
    <lineage>
        <taxon>Bacteria</taxon>
        <taxon>Bacillati</taxon>
        <taxon>Actinomycetota</taxon>
        <taxon>Actinomycetes</taxon>
        <taxon>Pseudonocardiales</taxon>
        <taxon>Pseudonocardiaceae</taxon>
        <taxon>Pseudonocardia</taxon>
    </lineage>
</organism>
<dbReference type="PANTHER" id="PTHR10996">
    <property type="entry name" value="2-HYDROXYACID DEHYDROGENASE-RELATED"/>
    <property type="match status" value="1"/>
</dbReference>
<feature type="compositionally biased region" description="Basic and acidic residues" evidence="4">
    <location>
        <begin position="329"/>
        <end position="339"/>
    </location>
</feature>
<keyword evidence="8" id="KW-1185">Reference proteome</keyword>
<evidence type="ECO:0000256" key="1">
    <source>
        <dbReference type="ARBA" id="ARBA00005854"/>
    </source>
</evidence>
<evidence type="ECO:0000259" key="6">
    <source>
        <dbReference type="Pfam" id="PF02826"/>
    </source>
</evidence>
<reference evidence="8" key="1">
    <citation type="journal article" date="2019" name="Int. J. Syst. Evol. Microbiol.">
        <title>The Global Catalogue of Microorganisms (GCM) 10K type strain sequencing project: providing services to taxonomists for standard genome sequencing and annotation.</title>
        <authorList>
            <consortium name="The Broad Institute Genomics Platform"/>
            <consortium name="The Broad Institute Genome Sequencing Center for Infectious Disease"/>
            <person name="Wu L."/>
            <person name="Ma J."/>
        </authorList>
    </citation>
    <scope>NUCLEOTIDE SEQUENCE [LARGE SCALE GENOMIC DNA]</scope>
    <source>
        <strain evidence="8">JCM 18303</strain>
    </source>
</reference>
<dbReference type="Proteomes" id="UP001428817">
    <property type="component" value="Unassembled WGS sequence"/>
</dbReference>